<comment type="caution">
    <text evidence="9">The sequence shown here is derived from an EMBL/GenBank/DDBJ whole genome shotgun (WGS) entry which is preliminary data.</text>
</comment>
<dbReference type="PANTHER" id="PTHR33228">
    <property type="entry name" value="PROTEIN GLUTAMINE DUMPER 4-RELATED"/>
    <property type="match status" value="1"/>
</dbReference>
<dbReference type="EMBL" id="CAJGYO010000008">
    <property type="protein sequence ID" value="CAD6251676.1"/>
    <property type="molecule type" value="Genomic_DNA"/>
</dbReference>
<dbReference type="InterPro" id="IPR040359">
    <property type="entry name" value="GDU"/>
</dbReference>
<keyword evidence="3" id="KW-0813">Transport</keyword>
<name>A0A811Q6W4_9POAL</name>
<comment type="similarity">
    <text evidence="2">Belongs to the GLUTAMINE DUMPER 1 (TC 9.B.60) family.</text>
</comment>
<proteinExistence type="inferred from homology"/>
<comment type="subcellular location">
    <subcellularLocation>
        <location evidence="1">Membrane</location>
        <topology evidence="1">Single-pass membrane protein</topology>
    </subcellularLocation>
</comment>
<keyword evidence="4" id="KW-0812">Transmembrane</keyword>
<keyword evidence="7" id="KW-0472">Membrane</keyword>
<evidence type="ECO:0000256" key="2">
    <source>
        <dbReference type="ARBA" id="ARBA00009977"/>
    </source>
</evidence>
<keyword evidence="5" id="KW-0029">Amino-acid transport</keyword>
<feature type="compositionally biased region" description="Gly residues" evidence="8">
    <location>
        <begin position="99"/>
        <end position="108"/>
    </location>
</feature>
<dbReference type="GO" id="GO:0006865">
    <property type="term" value="P:amino acid transport"/>
    <property type="evidence" value="ECO:0007669"/>
    <property type="project" value="UniProtKB-KW"/>
</dbReference>
<protein>
    <submittedName>
        <fullName evidence="9">Uncharacterized protein</fullName>
    </submittedName>
</protein>
<evidence type="ECO:0000256" key="4">
    <source>
        <dbReference type="ARBA" id="ARBA00022692"/>
    </source>
</evidence>
<evidence type="ECO:0000256" key="6">
    <source>
        <dbReference type="ARBA" id="ARBA00022989"/>
    </source>
</evidence>
<keyword evidence="6" id="KW-1133">Transmembrane helix</keyword>
<evidence type="ECO:0000256" key="8">
    <source>
        <dbReference type="SAM" id="MobiDB-lite"/>
    </source>
</evidence>
<organism evidence="9 10">
    <name type="scientific">Miscanthus lutarioriparius</name>
    <dbReference type="NCBI Taxonomy" id="422564"/>
    <lineage>
        <taxon>Eukaryota</taxon>
        <taxon>Viridiplantae</taxon>
        <taxon>Streptophyta</taxon>
        <taxon>Embryophyta</taxon>
        <taxon>Tracheophyta</taxon>
        <taxon>Spermatophyta</taxon>
        <taxon>Magnoliopsida</taxon>
        <taxon>Liliopsida</taxon>
        <taxon>Poales</taxon>
        <taxon>Poaceae</taxon>
        <taxon>PACMAD clade</taxon>
        <taxon>Panicoideae</taxon>
        <taxon>Andropogonodae</taxon>
        <taxon>Andropogoneae</taxon>
        <taxon>Saccharinae</taxon>
        <taxon>Miscanthus</taxon>
    </lineage>
</organism>
<dbReference type="Proteomes" id="UP000604825">
    <property type="component" value="Unassembled WGS sequence"/>
</dbReference>
<reference evidence="9" key="1">
    <citation type="submission" date="2020-10" db="EMBL/GenBank/DDBJ databases">
        <authorList>
            <person name="Han B."/>
            <person name="Lu T."/>
            <person name="Zhao Q."/>
            <person name="Huang X."/>
            <person name="Zhao Y."/>
        </authorList>
    </citation>
    <scope>NUCLEOTIDE SEQUENCE</scope>
</reference>
<gene>
    <name evidence="9" type="ORF">NCGR_LOCUS35415</name>
</gene>
<evidence type="ECO:0000313" key="9">
    <source>
        <dbReference type="EMBL" id="CAD6251676.1"/>
    </source>
</evidence>
<sequence length="203" mass="21126">MPYLFGGLAAMLGLIALSLLALACSYWTLSGSLLASAGEPDDDLERRPGDGKAAAAAGERWREHVVVIMAGDERPTFLATPASGRGAPDDARGVVVSVGCGGGGGSGSEDGEEGRNEAGSGAVIRSKSWSKELNRETHATERAGNDMGKLEGKLFSCSVDPSKFPKRDSGQWPRKQKQADRLARSSPRPTDRAGQLADGDGQG</sequence>
<keyword evidence="10" id="KW-1185">Reference proteome</keyword>
<evidence type="ECO:0000256" key="1">
    <source>
        <dbReference type="ARBA" id="ARBA00004167"/>
    </source>
</evidence>
<accession>A0A811Q6W4</accession>
<evidence type="ECO:0000256" key="5">
    <source>
        <dbReference type="ARBA" id="ARBA00022970"/>
    </source>
</evidence>
<dbReference type="GO" id="GO:0080143">
    <property type="term" value="P:regulation of amino acid export"/>
    <property type="evidence" value="ECO:0007669"/>
    <property type="project" value="InterPro"/>
</dbReference>
<dbReference type="GO" id="GO:0016020">
    <property type="term" value="C:membrane"/>
    <property type="evidence" value="ECO:0007669"/>
    <property type="project" value="UniProtKB-SubCell"/>
</dbReference>
<evidence type="ECO:0000256" key="3">
    <source>
        <dbReference type="ARBA" id="ARBA00022448"/>
    </source>
</evidence>
<dbReference type="PANTHER" id="PTHR33228:SF19">
    <property type="entry name" value="GDU1"/>
    <property type="match status" value="1"/>
</dbReference>
<dbReference type="OrthoDB" id="1930784at2759"/>
<evidence type="ECO:0000313" key="10">
    <source>
        <dbReference type="Proteomes" id="UP000604825"/>
    </source>
</evidence>
<feature type="region of interest" description="Disordered" evidence="8">
    <location>
        <begin position="99"/>
        <end position="203"/>
    </location>
</feature>
<feature type="compositionally biased region" description="Basic and acidic residues" evidence="8">
    <location>
        <begin position="129"/>
        <end position="152"/>
    </location>
</feature>
<evidence type="ECO:0000256" key="7">
    <source>
        <dbReference type="ARBA" id="ARBA00023136"/>
    </source>
</evidence>
<dbReference type="AlphaFoldDB" id="A0A811Q6W4"/>